<evidence type="ECO:0000259" key="6">
    <source>
        <dbReference type="PROSITE" id="PS50893"/>
    </source>
</evidence>
<comment type="subcellular location">
    <subcellularLocation>
        <location evidence="1">Membrane</location>
        <topology evidence="1">Multi-pass membrane protein</topology>
    </subcellularLocation>
</comment>
<reference evidence="7 8" key="1">
    <citation type="submission" date="2016-02" db="EMBL/GenBank/DDBJ databases">
        <title>Genome analysis of coral dinoflagellate symbionts highlights evolutionary adaptations to a symbiotic lifestyle.</title>
        <authorList>
            <person name="Aranda M."/>
            <person name="Li Y."/>
            <person name="Liew Y.J."/>
            <person name="Baumgarten S."/>
            <person name="Simakov O."/>
            <person name="Wilson M."/>
            <person name="Piel J."/>
            <person name="Ashoor H."/>
            <person name="Bougouffa S."/>
            <person name="Bajic V.B."/>
            <person name="Ryu T."/>
            <person name="Ravasi T."/>
            <person name="Bayer T."/>
            <person name="Micklem G."/>
            <person name="Kim H."/>
            <person name="Bhak J."/>
            <person name="Lajeunesse T.C."/>
            <person name="Voolstra C.R."/>
        </authorList>
    </citation>
    <scope>NUCLEOTIDE SEQUENCE [LARGE SCALE GENOMIC DNA]</scope>
    <source>
        <strain evidence="7 8">CCMP2467</strain>
    </source>
</reference>
<dbReference type="AlphaFoldDB" id="A0A1Q9DHC1"/>
<evidence type="ECO:0000256" key="2">
    <source>
        <dbReference type="ARBA" id="ARBA00022692"/>
    </source>
</evidence>
<dbReference type="OrthoDB" id="435171at2759"/>
<dbReference type="GO" id="GO:0008233">
    <property type="term" value="F:peptidase activity"/>
    <property type="evidence" value="ECO:0007669"/>
    <property type="project" value="UniProtKB-KW"/>
</dbReference>
<comment type="caution">
    <text evidence="7">The sequence shown here is derived from an EMBL/GenBank/DDBJ whole genome shotgun (WGS) entry which is preliminary data.</text>
</comment>
<dbReference type="GO" id="GO:0140359">
    <property type="term" value="F:ABC-type transporter activity"/>
    <property type="evidence" value="ECO:0007669"/>
    <property type="project" value="InterPro"/>
</dbReference>
<dbReference type="InterPro" id="IPR039421">
    <property type="entry name" value="Type_1_exporter"/>
</dbReference>
<dbReference type="InterPro" id="IPR003439">
    <property type="entry name" value="ABC_transporter-like_ATP-bd"/>
</dbReference>
<feature type="domain" description="ABC transporter" evidence="6">
    <location>
        <begin position="200"/>
        <end position="450"/>
    </location>
</feature>
<evidence type="ECO:0000256" key="4">
    <source>
        <dbReference type="ARBA" id="ARBA00023136"/>
    </source>
</evidence>
<keyword evidence="2 5" id="KW-0812">Transmembrane</keyword>
<dbReference type="Pfam" id="PF00005">
    <property type="entry name" value="ABC_tran"/>
    <property type="match status" value="1"/>
</dbReference>
<organism evidence="7 8">
    <name type="scientific">Symbiodinium microadriaticum</name>
    <name type="common">Dinoflagellate</name>
    <name type="synonym">Zooxanthella microadriatica</name>
    <dbReference type="NCBI Taxonomy" id="2951"/>
    <lineage>
        <taxon>Eukaryota</taxon>
        <taxon>Sar</taxon>
        <taxon>Alveolata</taxon>
        <taxon>Dinophyceae</taxon>
        <taxon>Suessiales</taxon>
        <taxon>Symbiodiniaceae</taxon>
        <taxon>Symbiodinium</taxon>
    </lineage>
</organism>
<dbReference type="PROSITE" id="PS50893">
    <property type="entry name" value="ABC_TRANSPORTER_2"/>
    <property type="match status" value="1"/>
</dbReference>
<feature type="transmembrane region" description="Helical" evidence="5">
    <location>
        <begin position="6"/>
        <end position="22"/>
    </location>
</feature>
<dbReference type="Gene3D" id="1.20.1560.10">
    <property type="entry name" value="ABC transporter type 1, transmembrane domain"/>
    <property type="match status" value="1"/>
</dbReference>
<evidence type="ECO:0000313" key="7">
    <source>
        <dbReference type="EMBL" id="OLP94584.1"/>
    </source>
</evidence>
<sequence length="453" mass="51211">MGRLRTGYSFVLFLFLYFRSGAIRKALQQESKAQAESVSEVEHAVMNFRLISDYSKRSAVVEAFESNVVNFRGAARAVGQLLFNNQFFCKWLSQLLIVFWIGFGGMHVISGELSLGLFLCDIQIFQTMEEITEQVYTMIVKLETIEPALMRVVVLLNLPTDLHHRKNLQDRLRETTAYMRERVEKKRADDVRMDLLPITLQSLSLTYVAQSLRDGSARCDSTTHLFKGLLSIEQGTMVILIGQTNGGKASRLRALGGAILPDNLESIFIPSHLRVLHIDSEPMFSRGSLFDNLTFGVKANDPDASEDRIFQICSMLEIPETVMELVRTKTLLDWGRVLSFSEKQKISLARAVIANPDVLIIHRPFIALDQRSADNVGKMLKEFVTNRGVIQDEASFRQRRPRTCILSTMIPYNLEAADKIYRVTTHGADEVSAKEAEDTLKQAHVFEGHSFLA</sequence>
<dbReference type="InterPro" id="IPR027417">
    <property type="entry name" value="P-loop_NTPase"/>
</dbReference>
<dbReference type="InterPro" id="IPR011527">
    <property type="entry name" value="ABC1_TM_dom"/>
</dbReference>
<evidence type="ECO:0000256" key="5">
    <source>
        <dbReference type="SAM" id="Phobius"/>
    </source>
</evidence>
<dbReference type="Proteomes" id="UP000186817">
    <property type="component" value="Unassembled WGS sequence"/>
</dbReference>
<dbReference type="OMA" id="ETICRYM"/>
<accession>A0A1Q9DHC1</accession>
<dbReference type="Pfam" id="PF00664">
    <property type="entry name" value="ABC_membrane"/>
    <property type="match status" value="1"/>
</dbReference>
<keyword evidence="7" id="KW-0378">Hydrolase</keyword>
<dbReference type="SUPFAM" id="SSF52540">
    <property type="entry name" value="P-loop containing nucleoside triphosphate hydrolases"/>
    <property type="match status" value="1"/>
</dbReference>
<keyword evidence="3 5" id="KW-1133">Transmembrane helix</keyword>
<dbReference type="InterPro" id="IPR036640">
    <property type="entry name" value="ABC1_TM_sf"/>
</dbReference>
<dbReference type="GO" id="GO:0016887">
    <property type="term" value="F:ATP hydrolysis activity"/>
    <property type="evidence" value="ECO:0007669"/>
    <property type="project" value="InterPro"/>
</dbReference>
<dbReference type="GO" id="GO:0016020">
    <property type="term" value="C:membrane"/>
    <property type="evidence" value="ECO:0007669"/>
    <property type="project" value="UniProtKB-SubCell"/>
</dbReference>
<protein>
    <submittedName>
        <fullName evidence="7">Serine protease/ABC transporter B family protein tagA</fullName>
    </submittedName>
</protein>
<dbReference type="GO" id="GO:0005524">
    <property type="term" value="F:ATP binding"/>
    <property type="evidence" value="ECO:0007669"/>
    <property type="project" value="InterPro"/>
</dbReference>
<keyword evidence="4 5" id="KW-0472">Membrane</keyword>
<feature type="transmembrane region" description="Helical" evidence="5">
    <location>
        <begin position="95"/>
        <end position="119"/>
    </location>
</feature>
<evidence type="ECO:0000256" key="1">
    <source>
        <dbReference type="ARBA" id="ARBA00004141"/>
    </source>
</evidence>
<dbReference type="SUPFAM" id="SSF90123">
    <property type="entry name" value="ABC transporter transmembrane region"/>
    <property type="match status" value="1"/>
</dbReference>
<dbReference type="PANTHER" id="PTHR24221:SF654">
    <property type="entry name" value="ATP-BINDING CASSETTE SUB-FAMILY B MEMBER 6"/>
    <property type="match status" value="1"/>
</dbReference>
<dbReference type="GO" id="GO:0006508">
    <property type="term" value="P:proteolysis"/>
    <property type="evidence" value="ECO:0007669"/>
    <property type="project" value="UniProtKB-KW"/>
</dbReference>
<keyword evidence="7" id="KW-0645">Protease</keyword>
<dbReference type="EMBL" id="LSRX01000536">
    <property type="protein sequence ID" value="OLP94584.1"/>
    <property type="molecule type" value="Genomic_DNA"/>
</dbReference>
<keyword evidence="8" id="KW-1185">Reference proteome</keyword>
<gene>
    <name evidence="7" type="primary">tagA</name>
    <name evidence="7" type="ORF">AK812_SmicGene23366</name>
</gene>
<dbReference type="Gene3D" id="3.40.50.300">
    <property type="entry name" value="P-loop containing nucleotide triphosphate hydrolases"/>
    <property type="match status" value="1"/>
</dbReference>
<name>A0A1Q9DHC1_SYMMI</name>
<evidence type="ECO:0000313" key="8">
    <source>
        <dbReference type="Proteomes" id="UP000186817"/>
    </source>
</evidence>
<proteinExistence type="predicted"/>
<dbReference type="PANTHER" id="PTHR24221">
    <property type="entry name" value="ATP-BINDING CASSETTE SUB-FAMILY B"/>
    <property type="match status" value="1"/>
</dbReference>
<evidence type="ECO:0000256" key="3">
    <source>
        <dbReference type="ARBA" id="ARBA00022989"/>
    </source>
</evidence>